<dbReference type="InterPro" id="IPR002938">
    <property type="entry name" value="FAD-bd"/>
</dbReference>
<dbReference type="EMBL" id="MUHB01000010">
    <property type="protein sequence ID" value="OXB04539.1"/>
    <property type="molecule type" value="Genomic_DNA"/>
</dbReference>
<dbReference type="AlphaFoldDB" id="A0AB36P0Q9"/>
<proteinExistence type="predicted"/>
<evidence type="ECO:0000313" key="8">
    <source>
        <dbReference type="Proteomes" id="UP000184216"/>
    </source>
</evidence>
<dbReference type="EMBL" id="FRBX01000001">
    <property type="protein sequence ID" value="SHL61378.1"/>
    <property type="molecule type" value="Genomic_DNA"/>
</dbReference>
<evidence type="ECO:0000313" key="9">
    <source>
        <dbReference type="Proteomes" id="UP000198431"/>
    </source>
</evidence>
<sequence>MNKIENEEGSWTICPECQGRGKKSQRLSKKVRLLYQTALEQFEKTNGEGTAPIRPKAHLYTCLNCSGSGLLSSVTPPVADKENYPHVAIIGGGIGGVALAVACLHRGIPFTLYERDSNFNARSQGYGLTLQQASKAIEGLGIFSLKDGVISTKHLVHTTEGKVIGEWGIRKWIDPDAKTAPKRTNIHIARQSLRLALLEQLGGHDAVHWGHQLINFKESSDNVELNFQVNGEIKTAKADLVVGADGIRSSVRRLLIGEDNTPLRYLGCIVILGICPLSSLKNVNNSLLDSATVFQTANGNERIYIMPYTADSVMWQLSFPMTEDEAKTLSDQGPQALKEEACRRTQWHDPIPQIMTATLAAQISGYPVYDRELLKKELLEKSEQVTLIGDAAHPMSPFKGQGANQALLDALTLARGITKGCNPRSQWRKVGIRKSVLNEFESAMLERSATKVKDSAEAAQFLHSEIVLYEGDEPRGRCLKKKNSED</sequence>
<dbReference type="SUPFAM" id="SSF51905">
    <property type="entry name" value="FAD/NAD(P)-binding domain"/>
    <property type="match status" value="1"/>
</dbReference>
<name>A0AB36P0Q9_9FLAO</name>
<evidence type="ECO:0000256" key="4">
    <source>
        <dbReference type="ARBA" id="ARBA00023033"/>
    </source>
</evidence>
<keyword evidence="3" id="KW-0560">Oxidoreductase</keyword>
<comment type="caution">
    <text evidence="6">The sequence shown here is derived from an EMBL/GenBank/DDBJ whole genome shotgun (WGS) entry which is preliminary data.</text>
</comment>
<dbReference type="PRINTS" id="PR00420">
    <property type="entry name" value="RNGMNOXGNASE"/>
</dbReference>
<keyword evidence="1" id="KW-0285">Flavoprotein</keyword>
<evidence type="ECO:0000313" key="6">
    <source>
        <dbReference type="EMBL" id="OXB04539.1"/>
    </source>
</evidence>
<dbReference type="PANTHER" id="PTHR46972">
    <property type="entry name" value="MONOOXYGENASE ASQM-RELATED"/>
    <property type="match status" value="1"/>
</dbReference>
<keyword evidence="4 6" id="KW-0503">Monooxygenase</keyword>
<dbReference type="Proteomes" id="UP000184216">
    <property type="component" value="Unassembled WGS sequence"/>
</dbReference>
<dbReference type="GO" id="GO:0004497">
    <property type="term" value="F:monooxygenase activity"/>
    <property type="evidence" value="ECO:0007669"/>
    <property type="project" value="UniProtKB-KW"/>
</dbReference>
<evidence type="ECO:0000256" key="1">
    <source>
        <dbReference type="ARBA" id="ARBA00022630"/>
    </source>
</evidence>
<evidence type="ECO:0000256" key="3">
    <source>
        <dbReference type="ARBA" id="ARBA00023002"/>
    </source>
</evidence>
<organism evidence="6 9">
    <name type="scientific">Flavobacterium pectinovorum</name>
    <dbReference type="NCBI Taxonomy" id="29533"/>
    <lineage>
        <taxon>Bacteria</taxon>
        <taxon>Pseudomonadati</taxon>
        <taxon>Bacteroidota</taxon>
        <taxon>Flavobacteriia</taxon>
        <taxon>Flavobacteriales</taxon>
        <taxon>Flavobacteriaceae</taxon>
        <taxon>Flavobacterium</taxon>
    </lineage>
</organism>
<dbReference type="Pfam" id="PF01494">
    <property type="entry name" value="FAD_binding_3"/>
    <property type="match status" value="1"/>
</dbReference>
<dbReference type="InterPro" id="IPR036188">
    <property type="entry name" value="FAD/NAD-bd_sf"/>
</dbReference>
<feature type="domain" description="FAD-binding" evidence="5">
    <location>
        <begin position="86"/>
        <end position="417"/>
    </location>
</feature>
<protein>
    <submittedName>
        <fullName evidence="7">2-polyprenyl-6-methoxyphenol hydroxylase</fullName>
    </submittedName>
    <submittedName>
        <fullName evidence="6">Monooxygenase</fullName>
    </submittedName>
</protein>
<reference evidence="6 9" key="1">
    <citation type="submission" date="2016-11" db="EMBL/GenBank/DDBJ databases">
        <title>Whole genomes of Flavobacteriaceae.</title>
        <authorList>
            <person name="Stine C."/>
            <person name="Li C."/>
            <person name="Tadesse D."/>
        </authorList>
    </citation>
    <scope>NUCLEOTIDE SEQUENCE [LARGE SCALE GENOMIC DNA]</scope>
    <source>
        <strain evidence="6 9">ATCC 19366</strain>
    </source>
</reference>
<reference evidence="7 8" key="2">
    <citation type="submission" date="2016-11" db="EMBL/GenBank/DDBJ databases">
        <authorList>
            <person name="Varghese N."/>
            <person name="Submissions S."/>
        </authorList>
    </citation>
    <scope>NUCLEOTIDE SEQUENCE [LARGE SCALE GENOMIC DNA]</scope>
    <source>
        <strain evidence="7 8">DSM 6368</strain>
    </source>
</reference>
<keyword evidence="2" id="KW-0274">FAD</keyword>
<accession>A0AB36P0Q9</accession>
<dbReference type="Proteomes" id="UP000198431">
    <property type="component" value="Unassembled WGS sequence"/>
</dbReference>
<keyword evidence="8" id="KW-1185">Reference proteome</keyword>
<dbReference type="PANTHER" id="PTHR46972:SF1">
    <property type="entry name" value="FAD DEPENDENT OXIDOREDUCTASE DOMAIN-CONTAINING PROTEIN"/>
    <property type="match status" value="1"/>
</dbReference>
<dbReference type="GO" id="GO:0071949">
    <property type="term" value="F:FAD binding"/>
    <property type="evidence" value="ECO:0007669"/>
    <property type="project" value="InterPro"/>
</dbReference>
<evidence type="ECO:0000259" key="5">
    <source>
        <dbReference type="Pfam" id="PF01494"/>
    </source>
</evidence>
<dbReference type="RefSeq" id="WP_073394280.1">
    <property type="nucleotide sequence ID" value="NZ_FRBX01000001.1"/>
</dbReference>
<gene>
    <name evidence="6" type="ORF">B0A72_13555</name>
    <name evidence="7" type="ORF">SAMN05444387_1066</name>
</gene>
<dbReference type="Gene3D" id="3.50.50.60">
    <property type="entry name" value="FAD/NAD(P)-binding domain"/>
    <property type="match status" value="1"/>
</dbReference>
<evidence type="ECO:0000313" key="7">
    <source>
        <dbReference type="EMBL" id="SHL61378.1"/>
    </source>
</evidence>
<evidence type="ECO:0000256" key="2">
    <source>
        <dbReference type="ARBA" id="ARBA00022827"/>
    </source>
</evidence>